<dbReference type="Proteomes" id="UP000532247">
    <property type="component" value="Unassembled WGS sequence"/>
</dbReference>
<gene>
    <name evidence="1" type="ORF">F0254_11685</name>
</gene>
<evidence type="ECO:0000313" key="2">
    <source>
        <dbReference type="Proteomes" id="UP000532247"/>
    </source>
</evidence>
<dbReference type="RefSeq" id="WP_031780957.1">
    <property type="nucleotide sequence ID" value="NZ_AP023187.1"/>
</dbReference>
<organism evidence="1 2">
    <name type="scientific">Vibrio alginolyticus</name>
    <dbReference type="NCBI Taxonomy" id="663"/>
    <lineage>
        <taxon>Bacteria</taxon>
        <taxon>Pseudomonadati</taxon>
        <taxon>Pseudomonadota</taxon>
        <taxon>Gammaproteobacteria</taxon>
        <taxon>Vibrionales</taxon>
        <taxon>Vibrionaceae</taxon>
        <taxon>Vibrio</taxon>
    </lineage>
</organism>
<dbReference type="AlphaFoldDB" id="A0A0P7DNA9"/>
<sequence>MQLLEVSFITFFVAGALLVFWYLIVGILLIVITPQKVKHYAYTSEHYTDIELALVSGFHFGALIHGLALVAAVAFPKLAKKRKLTDIRRVCPKWFISIGLVYWTILIFIVVTIFASLLAMILF</sequence>
<name>A0A0P7DNA9_VIBAL</name>
<dbReference type="OrthoDB" id="5895583at2"/>
<comment type="caution">
    <text evidence="1">The sequence shown here is derived from an EMBL/GenBank/DDBJ whole genome shotgun (WGS) entry which is preliminary data.</text>
</comment>
<accession>A0A0P7DNA9</accession>
<protein>
    <submittedName>
        <fullName evidence="1">Uncharacterized protein</fullName>
    </submittedName>
</protein>
<evidence type="ECO:0000313" key="1">
    <source>
        <dbReference type="EMBL" id="NOI09527.1"/>
    </source>
</evidence>
<dbReference type="EMBL" id="VTYF01000005">
    <property type="protein sequence ID" value="NOI09527.1"/>
    <property type="molecule type" value="Genomic_DNA"/>
</dbReference>
<reference evidence="1 2" key="1">
    <citation type="submission" date="2019-09" db="EMBL/GenBank/DDBJ databases">
        <title>Draft genome sequencing and comparative genomics of hatchery-associated Vibrios.</title>
        <authorList>
            <person name="Kehlet-Delgado H."/>
            <person name="Mueller R.S."/>
        </authorList>
    </citation>
    <scope>NUCLEOTIDE SEQUENCE [LARGE SCALE GENOMIC DNA]</scope>
    <source>
        <strain evidence="1 2">081416A</strain>
    </source>
</reference>
<dbReference type="STRING" id="663.BAU10_10940"/>
<proteinExistence type="predicted"/>